<sequence length="354" mass="39757">MQIAMSSLKMGNLLRWHMQRRLLSAAEPPRQAARKEGHESYGSVDYWREGRTAHVMLNRPDRLNAIDAQLPFQLQSAIQRANWDDEVTFSSPTDGGSVHAVLLYGAGKAFCAGYDLKTFAEERDDGIDSNTTEEEMPRYTNQEMPWDPSLDYQFMWSATQAYMEIWRSNKPVVAKIKRVAIGGGSDIALACDVTFIETTAKIGYPPSTIWGCPTSAFWYYRLGMEKAKRILFTGEILSGEKAARIGLIGEAVPPDQIDQTVDEFMERLGTVPKNQLWYHKTVTNQAVEAAGLLSAQRLSTIFDGMSRHSPEGVMFQKRCVDVGFKKTVKERDCGKETVWSHLPRQTTGGGTKKQ</sequence>
<proteinExistence type="inferred from homology"/>
<gene>
    <name evidence="2" type="ORF">Fcan01_13616</name>
</gene>
<dbReference type="OrthoDB" id="448450at2759"/>
<accession>A0A226E4J0</accession>
<evidence type="ECO:0000313" key="3">
    <source>
        <dbReference type="Proteomes" id="UP000198287"/>
    </source>
</evidence>
<keyword evidence="3" id="KW-1185">Reference proteome</keyword>
<dbReference type="Gene3D" id="3.90.226.10">
    <property type="entry name" value="2-enoyl-CoA Hydratase, Chain A, domain 1"/>
    <property type="match status" value="1"/>
</dbReference>
<dbReference type="CDD" id="cd06558">
    <property type="entry name" value="crotonase-like"/>
    <property type="match status" value="1"/>
</dbReference>
<organism evidence="2 3">
    <name type="scientific">Folsomia candida</name>
    <name type="common">Springtail</name>
    <dbReference type="NCBI Taxonomy" id="158441"/>
    <lineage>
        <taxon>Eukaryota</taxon>
        <taxon>Metazoa</taxon>
        <taxon>Ecdysozoa</taxon>
        <taxon>Arthropoda</taxon>
        <taxon>Hexapoda</taxon>
        <taxon>Collembola</taxon>
        <taxon>Entomobryomorpha</taxon>
        <taxon>Isotomoidea</taxon>
        <taxon>Isotomidae</taxon>
        <taxon>Proisotominae</taxon>
        <taxon>Folsomia</taxon>
    </lineage>
</organism>
<dbReference type="Pfam" id="PF00378">
    <property type="entry name" value="ECH_1"/>
    <property type="match status" value="2"/>
</dbReference>
<reference evidence="2 3" key="1">
    <citation type="submission" date="2015-12" db="EMBL/GenBank/DDBJ databases">
        <title>The genome of Folsomia candida.</title>
        <authorList>
            <person name="Faddeeva A."/>
            <person name="Derks M.F."/>
            <person name="Anvar Y."/>
            <person name="Smit S."/>
            <person name="Van Straalen N."/>
            <person name="Roelofs D."/>
        </authorList>
    </citation>
    <scope>NUCLEOTIDE SEQUENCE [LARGE SCALE GENOMIC DNA]</scope>
    <source>
        <strain evidence="2 3">VU population</strain>
        <tissue evidence="2">Whole body</tissue>
    </source>
</reference>
<dbReference type="InterPro" id="IPR001753">
    <property type="entry name" value="Enoyl-CoA_hydra/iso"/>
</dbReference>
<dbReference type="AlphaFoldDB" id="A0A226E4J0"/>
<dbReference type="NCBIfam" id="NF006128">
    <property type="entry name" value="PRK08272.1"/>
    <property type="match status" value="1"/>
</dbReference>
<dbReference type="PANTHER" id="PTHR43802:SF1">
    <property type="entry name" value="IP11341P-RELATED"/>
    <property type="match status" value="1"/>
</dbReference>
<dbReference type="OMA" id="DARIGYM"/>
<dbReference type="PANTHER" id="PTHR43802">
    <property type="entry name" value="ENOYL-COA HYDRATASE"/>
    <property type="match status" value="1"/>
</dbReference>
<name>A0A226E4J0_FOLCA</name>
<comment type="similarity">
    <text evidence="1">Belongs to the enoyl-CoA hydratase/isomerase family.</text>
</comment>
<protein>
    <submittedName>
        <fullName evidence="2">3-hydroxypropionyl-coenzyme A dehydratase</fullName>
    </submittedName>
</protein>
<evidence type="ECO:0000256" key="1">
    <source>
        <dbReference type="ARBA" id="ARBA00005254"/>
    </source>
</evidence>
<dbReference type="Proteomes" id="UP000198287">
    <property type="component" value="Unassembled WGS sequence"/>
</dbReference>
<dbReference type="STRING" id="158441.A0A226E4J0"/>
<dbReference type="InterPro" id="IPR029045">
    <property type="entry name" value="ClpP/crotonase-like_dom_sf"/>
</dbReference>
<comment type="caution">
    <text evidence="2">The sequence shown here is derived from an EMBL/GenBank/DDBJ whole genome shotgun (WGS) entry which is preliminary data.</text>
</comment>
<evidence type="ECO:0000313" key="2">
    <source>
        <dbReference type="EMBL" id="OXA51406.1"/>
    </source>
</evidence>
<dbReference type="SUPFAM" id="SSF52096">
    <property type="entry name" value="ClpP/crotonase"/>
    <property type="match status" value="1"/>
</dbReference>
<dbReference type="EMBL" id="LNIX01000007">
    <property type="protein sequence ID" value="OXA51406.1"/>
    <property type="molecule type" value="Genomic_DNA"/>
</dbReference>